<keyword evidence="9" id="KW-1185">Reference proteome</keyword>
<dbReference type="Pfam" id="PF00400">
    <property type="entry name" value="WD40"/>
    <property type="match status" value="3"/>
</dbReference>
<feature type="compositionally biased region" description="Basic residues" evidence="6">
    <location>
        <begin position="318"/>
        <end position="327"/>
    </location>
</feature>
<protein>
    <submittedName>
        <fullName evidence="8">WD40 repeat-containing protein, putative</fullName>
    </submittedName>
</protein>
<dbReference type="InterPro" id="IPR015943">
    <property type="entry name" value="WD40/YVTN_repeat-like_dom_sf"/>
</dbReference>
<keyword evidence="1 5" id="KW-0853">WD repeat</keyword>
<dbReference type="InterPro" id="IPR019775">
    <property type="entry name" value="WD40_repeat_CS"/>
</dbReference>
<dbReference type="AlphaFoldDB" id="A0A0S4ISG3"/>
<dbReference type="OrthoDB" id="407922at2759"/>
<feature type="repeat" description="WD" evidence="5">
    <location>
        <begin position="177"/>
        <end position="218"/>
    </location>
</feature>
<reference evidence="9" key="1">
    <citation type="submission" date="2015-09" db="EMBL/GenBank/DDBJ databases">
        <authorList>
            <consortium name="Pathogen Informatics"/>
        </authorList>
    </citation>
    <scope>NUCLEOTIDE SEQUENCE [LARGE SCALE GENOMIC DNA]</scope>
    <source>
        <strain evidence="9">Lake Konstanz</strain>
    </source>
</reference>
<comment type="similarity">
    <text evidence="4">Belongs to the WD repeat WDR3/UTP12 family.</text>
</comment>
<evidence type="ECO:0000313" key="8">
    <source>
        <dbReference type="EMBL" id="CUG05869.1"/>
    </source>
</evidence>
<keyword evidence="3" id="KW-0687">Ribonucleoprotein</keyword>
<feature type="domain" description="Small-subunit processome Utp12" evidence="7">
    <location>
        <begin position="838"/>
        <end position="948"/>
    </location>
</feature>
<evidence type="ECO:0000256" key="1">
    <source>
        <dbReference type="ARBA" id="ARBA00022574"/>
    </source>
</evidence>
<dbReference type="EMBL" id="CYKH01000548">
    <property type="protein sequence ID" value="CUG05869.1"/>
    <property type="molecule type" value="Genomic_DNA"/>
</dbReference>
<dbReference type="PANTHER" id="PTHR19853">
    <property type="entry name" value="WD REPEAT CONTAINING PROTEIN 3 WDR3"/>
    <property type="match status" value="1"/>
</dbReference>
<dbReference type="SUPFAM" id="SSF50978">
    <property type="entry name" value="WD40 repeat-like"/>
    <property type="match status" value="2"/>
</dbReference>
<organism evidence="8 9">
    <name type="scientific">Bodo saltans</name>
    <name type="common">Flagellated protozoan</name>
    <dbReference type="NCBI Taxonomy" id="75058"/>
    <lineage>
        <taxon>Eukaryota</taxon>
        <taxon>Discoba</taxon>
        <taxon>Euglenozoa</taxon>
        <taxon>Kinetoplastea</taxon>
        <taxon>Metakinetoplastina</taxon>
        <taxon>Eubodonida</taxon>
        <taxon>Bodonidae</taxon>
        <taxon>Bodo</taxon>
    </lineage>
</organism>
<dbReference type="OMA" id="VWCESEE"/>
<dbReference type="Gene3D" id="2.130.10.10">
    <property type="entry name" value="YVTN repeat-like/Quinoprotein amine dehydrogenase"/>
    <property type="match status" value="3"/>
</dbReference>
<dbReference type="PANTHER" id="PTHR19853:SF0">
    <property type="entry name" value="WD REPEAT-CONTAINING PROTEIN 3"/>
    <property type="match status" value="1"/>
</dbReference>
<dbReference type="GO" id="GO:0030515">
    <property type="term" value="F:snoRNA binding"/>
    <property type="evidence" value="ECO:0007669"/>
    <property type="project" value="TreeGrafter"/>
</dbReference>
<feature type="repeat" description="WD" evidence="5">
    <location>
        <begin position="630"/>
        <end position="661"/>
    </location>
</feature>
<dbReference type="GO" id="GO:0030490">
    <property type="term" value="P:maturation of SSU-rRNA"/>
    <property type="evidence" value="ECO:0007669"/>
    <property type="project" value="TreeGrafter"/>
</dbReference>
<evidence type="ECO:0000256" key="4">
    <source>
        <dbReference type="ARBA" id="ARBA00038229"/>
    </source>
</evidence>
<feature type="repeat" description="WD" evidence="5">
    <location>
        <begin position="538"/>
        <end position="571"/>
    </location>
</feature>
<dbReference type="InterPro" id="IPR036322">
    <property type="entry name" value="WD40_repeat_dom_sf"/>
</dbReference>
<proteinExistence type="inferred from homology"/>
<dbReference type="PROSITE" id="PS50294">
    <property type="entry name" value="WD_REPEATS_REGION"/>
    <property type="match status" value="2"/>
</dbReference>
<evidence type="ECO:0000256" key="3">
    <source>
        <dbReference type="ARBA" id="ARBA00022980"/>
    </source>
</evidence>
<keyword evidence="2" id="KW-0677">Repeat</keyword>
<feature type="compositionally biased region" description="Low complexity" evidence="6">
    <location>
        <begin position="339"/>
        <end position="354"/>
    </location>
</feature>
<accession>A0A0S4ISG3</accession>
<evidence type="ECO:0000256" key="6">
    <source>
        <dbReference type="SAM" id="MobiDB-lite"/>
    </source>
</evidence>
<dbReference type="InterPro" id="IPR001680">
    <property type="entry name" value="WD40_rpt"/>
</dbReference>
<dbReference type="GO" id="GO:0005840">
    <property type="term" value="C:ribosome"/>
    <property type="evidence" value="ECO:0007669"/>
    <property type="project" value="UniProtKB-KW"/>
</dbReference>
<dbReference type="Pfam" id="PF25172">
    <property type="entry name" value="Beta-prop_WDR3_2nd"/>
    <property type="match status" value="1"/>
</dbReference>
<dbReference type="Proteomes" id="UP000051952">
    <property type="component" value="Unassembled WGS sequence"/>
</dbReference>
<dbReference type="PROSITE" id="PS50082">
    <property type="entry name" value="WD_REPEATS_2"/>
    <property type="match status" value="5"/>
</dbReference>
<feature type="repeat" description="WD" evidence="5">
    <location>
        <begin position="672"/>
        <end position="704"/>
    </location>
</feature>
<dbReference type="CDD" id="cd00200">
    <property type="entry name" value="WD40"/>
    <property type="match status" value="1"/>
</dbReference>
<keyword evidence="3" id="KW-0689">Ribosomal protein</keyword>
<feature type="region of interest" description="Disordered" evidence="6">
    <location>
        <begin position="318"/>
        <end position="354"/>
    </location>
</feature>
<name>A0A0S4ISG3_BODSA</name>
<dbReference type="SMART" id="SM00320">
    <property type="entry name" value="WD40"/>
    <property type="match status" value="9"/>
</dbReference>
<evidence type="ECO:0000259" key="7">
    <source>
        <dbReference type="Pfam" id="PF04003"/>
    </source>
</evidence>
<evidence type="ECO:0000313" key="9">
    <source>
        <dbReference type="Proteomes" id="UP000051952"/>
    </source>
</evidence>
<dbReference type="GO" id="GO:0034388">
    <property type="term" value="C:Pwp2p-containing subcomplex of 90S preribosome"/>
    <property type="evidence" value="ECO:0007669"/>
    <property type="project" value="TreeGrafter"/>
</dbReference>
<evidence type="ECO:0000256" key="5">
    <source>
        <dbReference type="PROSITE-ProRule" id="PRU00221"/>
    </source>
</evidence>
<feature type="repeat" description="WD" evidence="5">
    <location>
        <begin position="142"/>
        <end position="176"/>
    </location>
</feature>
<sequence length="979" mass="106840">MVGKTYLRYREAQHAGVLASPQALYCAAGVFRAGRASAVFPALEAVQVVNIKTGVLEHRLVPERAARGATMEVSSLAVVSLEPHTSSAAAAQTASTDLTNGYMILAGYANGHVAVFSSNPEVLHGAHVCKLYALGHKPDTQVLSVAMDSARAIVASGGQDTDITLWDVSSEEPSCRLKGHRGGVVSLAFVPNRPFLISAGADGWVKVWDLNVNQCVQTLVASDSQVTSMCLDSTGMRLYCGLRDNMIRVYAVRAPSSENDDGTTNGENLLTEHGDLARKTNKPMVGLKFSDDGAYLLGWTSKTLEVFRALSADDVKKKVQRKKKRRRTDGEDDEESAVAEDAVAQPTGAAAASATEEIKPLKTFFLEQKIRSATFVPATTAAEREGLQILVTFHNNTALTYTTALTESQVEGASVWTLTDLKTRHQLLDHGHHSDVRHLMFVDEDAGLVTMGKEGLRMWSVSMVNSEEQEEDDETFYHNKEAALAAYNPKNKLSCTGSVEIDDCTTCAGVSSDLICVGTESGAVHLVNVAASTIVTTQSVHVGAVRSVALRPDQSGFTSLGQDRRLVVWTLAMMSDATQSVSLQLTHEIELNDNGLFLEYSKDGKLVAVGLQDNNIQLFYADTWKPFLVLFGHKLPPSGASFSTDGSLIATVGMDKSLRFWGTDFGDCHRAIHAHDEYVTSVQFVPNTHYVFTCSMDGSVKYWDGDNWTMIQRFRLHQRGLWSLAVNSNGSTFASAGTDRCLRLASRTEEILFPQEEEEKMAQEAMDEDAARRAALQKLEDKEAEVGIVGQATTATTDAAEKLMEALDLISVELQRKAGDGDNYQPHLLFRNKSVWEHLWATLDSIRPSELRHAMSALTSTHITALLEFLVETIDSGVVQNYETVARSVLALVAPPPGKTHGRAFISVSGEGVNTAKAIQQLRSRIADGLQRGVDRINFNVAGLKFIMQQATQKDKVRFYDLSKIQGHKKKYNSSAMHN</sequence>
<evidence type="ECO:0000256" key="2">
    <source>
        <dbReference type="ARBA" id="ARBA00022737"/>
    </source>
</evidence>
<dbReference type="VEuPathDB" id="TriTrypDB:BSAL_04865"/>
<dbReference type="Pfam" id="PF04003">
    <property type="entry name" value="Utp12"/>
    <property type="match status" value="1"/>
</dbReference>
<gene>
    <name evidence="8" type="ORF">BSAL_04865</name>
</gene>
<dbReference type="PROSITE" id="PS00678">
    <property type="entry name" value="WD_REPEATS_1"/>
    <property type="match status" value="2"/>
</dbReference>
<dbReference type="InterPro" id="IPR007148">
    <property type="entry name" value="SSU_processome_Utp12"/>
</dbReference>
<dbReference type="GO" id="GO:0032040">
    <property type="term" value="C:small-subunit processome"/>
    <property type="evidence" value="ECO:0007669"/>
    <property type="project" value="TreeGrafter"/>
</dbReference>
<dbReference type="InterPro" id="IPR051570">
    <property type="entry name" value="TBC1_cilium_biogenesis"/>
</dbReference>